<protein>
    <submittedName>
        <fullName evidence="1">Cytidylate kinase-like family protein</fullName>
    </submittedName>
</protein>
<dbReference type="Proteomes" id="UP000709959">
    <property type="component" value="Unassembled WGS sequence"/>
</dbReference>
<evidence type="ECO:0000313" key="2">
    <source>
        <dbReference type="Proteomes" id="UP000709959"/>
    </source>
</evidence>
<reference evidence="1 2" key="1">
    <citation type="submission" date="2020-10" db="EMBL/GenBank/DDBJ databases">
        <title>Connecting structure to function with the recovery of over 1000 high-quality activated sludge metagenome-assembled genomes encoding full-length rRNA genes using long-read sequencing.</title>
        <authorList>
            <person name="Singleton C.M."/>
            <person name="Petriglieri F."/>
            <person name="Kristensen J.M."/>
            <person name="Kirkegaard R.H."/>
            <person name="Michaelsen T.Y."/>
            <person name="Andersen M.H."/>
            <person name="Karst S.M."/>
            <person name="Dueholm M.S."/>
            <person name="Nielsen P.H."/>
            <person name="Albertsen M."/>
        </authorList>
    </citation>
    <scope>NUCLEOTIDE SEQUENCE [LARGE SCALE GENOMIC DNA]</scope>
    <source>
        <strain evidence="1">OdNE_18-Q3-R46-58_MAXAC.008</strain>
    </source>
</reference>
<gene>
    <name evidence="1" type="ORF">IPN91_12525</name>
</gene>
<keyword evidence="1" id="KW-0418">Kinase</keyword>
<dbReference type="AlphaFoldDB" id="A0A936F5F1"/>
<keyword evidence="1" id="KW-0808">Transferase</keyword>
<accession>A0A936F5F1</accession>
<dbReference type="EMBL" id="JADKCH010000018">
    <property type="protein sequence ID" value="MBK8573437.1"/>
    <property type="molecule type" value="Genomic_DNA"/>
</dbReference>
<sequence>MSQFPAITISRSLGSGGTEVGFLVSRLLGWHFCDRRILRLVSEILGQSTASLARLEEHHQGYLEKLFSLFAMGTPEATYTPPIEIPMYSRELFDLESKVIFKLLQHAPSVVMGRGGFITLRDRAATLHVSIHSDLAFRIQTLVGRGKAPNQDAARQAIISSDQDRAAFIKEISGLDWHDPKHFHIVLDVSKYGYEACAKMIEDEFYRHFPFEFPVQRRGPEDEISQSILE</sequence>
<organism evidence="1 2">
    <name type="scientific">Candidatus Geothrix odensensis</name>
    <dbReference type="NCBI Taxonomy" id="2954440"/>
    <lineage>
        <taxon>Bacteria</taxon>
        <taxon>Pseudomonadati</taxon>
        <taxon>Acidobacteriota</taxon>
        <taxon>Holophagae</taxon>
        <taxon>Holophagales</taxon>
        <taxon>Holophagaceae</taxon>
        <taxon>Geothrix</taxon>
    </lineage>
</organism>
<dbReference type="InterPro" id="IPR027417">
    <property type="entry name" value="P-loop_NTPase"/>
</dbReference>
<dbReference type="GO" id="GO:0016301">
    <property type="term" value="F:kinase activity"/>
    <property type="evidence" value="ECO:0007669"/>
    <property type="project" value="UniProtKB-KW"/>
</dbReference>
<evidence type="ECO:0000313" key="1">
    <source>
        <dbReference type="EMBL" id="MBK8573437.1"/>
    </source>
</evidence>
<comment type="caution">
    <text evidence="1">The sequence shown here is derived from an EMBL/GenBank/DDBJ whole genome shotgun (WGS) entry which is preliminary data.</text>
</comment>
<proteinExistence type="predicted"/>
<dbReference type="Pfam" id="PF13189">
    <property type="entry name" value="Cytidylate_kin2"/>
    <property type="match status" value="1"/>
</dbReference>
<dbReference type="Gene3D" id="3.40.50.300">
    <property type="entry name" value="P-loop containing nucleotide triphosphate hydrolases"/>
    <property type="match status" value="1"/>
</dbReference>
<name>A0A936F5F1_9BACT</name>